<dbReference type="EMBL" id="JBHEZZ010000007">
    <property type="protein sequence ID" value="MFC1402546.1"/>
    <property type="molecule type" value="Genomic_DNA"/>
</dbReference>
<accession>A0ABV6UMC1</accession>
<evidence type="ECO:0000256" key="1">
    <source>
        <dbReference type="SAM" id="Phobius"/>
    </source>
</evidence>
<reference evidence="2 3" key="1">
    <citation type="submission" date="2024-09" db="EMBL/GenBank/DDBJ databases">
        <authorList>
            <person name="Lee S.D."/>
        </authorList>
    </citation>
    <scope>NUCLEOTIDE SEQUENCE [LARGE SCALE GENOMIC DNA]</scope>
    <source>
        <strain evidence="2 3">N1-5</strain>
    </source>
</reference>
<evidence type="ECO:0000313" key="2">
    <source>
        <dbReference type="EMBL" id="MFC1402546.1"/>
    </source>
</evidence>
<keyword evidence="3" id="KW-1185">Reference proteome</keyword>
<proteinExistence type="predicted"/>
<dbReference type="RefSeq" id="WP_030252939.1">
    <property type="nucleotide sequence ID" value="NZ_JBHEZZ010000007.1"/>
</dbReference>
<keyword evidence="1" id="KW-1133">Transmembrane helix</keyword>
<feature type="transmembrane region" description="Helical" evidence="1">
    <location>
        <begin position="285"/>
        <end position="306"/>
    </location>
</feature>
<keyword evidence="1" id="KW-0812">Transmembrane</keyword>
<gene>
    <name evidence="2" type="ORF">ACEZDJ_14765</name>
</gene>
<feature type="transmembrane region" description="Helical" evidence="1">
    <location>
        <begin position="313"/>
        <end position="332"/>
    </location>
</feature>
<feature type="transmembrane region" description="Helical" evidence="1">
    <location>
        <begin position="38"/>
        <end position="56"/>
    </location>
</feature>
<feature type="transmembrane region" description="Helical" evidence="1">
    <location>
        <begin position="230"/>
        <end position="253"/>
    </location>
</feature>
<evidence type="ECO:0000313" key="3">
    <source>
        <dbReference type="Proteomes" id="UP001592528"/>
    </source>
</evidence>
<keyword evidence="1" id="KW-0472">Membrane</keyword>
<dbReference type="Proteomes" id="UP001592528">
    <property type="component" value="Unassembled WGS sequence"/>
</dbReference>
<evidence type="ECO:0008006" key="4">
    <source>
        <dbReference type="Google" id="ProtNLM"/>
    </source>
</evidence>
<name>A0ABV6UMC1_9ACTN</name>
<feature type="transmembrane region" description="Helical" evidence="1">
    <location>
        <begin position="338"/>
        <end position="358"/>
    </location>
</feature>
<feature type="transmembrane region" description="Helical" evidence="1">
    <location>
        <begin position="192"/>
        <end position="218"/>
    </location>
</feature>
<organism evidence="2 3">
    <name type="scientific">Streptacidiphilus cavernicola</name>
    <dbReference type="NCBI Taxonomy" id="3342716"/>
    <lineage>
        <taxon>Bacteria</taxon>
        <taxon>Bacillati</taxon>
        <taxon>Actinomycetota</taxon>
        <taxon>Actinomycetes</taxon>
        <taxon>Kitasatosporales</taxon>
        <taxon>Streptomycetaceae</taxon>
        <taxon>Streptacidiphilus</taxon>
    </lineage>
</organism>
<feature type="transmembrane region" description="Helical" evidence="1">
    <location>
        <begin position="365"/>
        <end position="386"/>
    </location>
</feature>
<feature type="transmembrane region" description="Helical" evidence="1">
    <location>
        <begin position="161"/>
        <end position="180"/>
    </location>
</feature>
<feature type="transmembrane region" description="Helical" evidence="1">
    <location>
        <begin position="135"/>
        <end position="154"/>
    </location>
</feature>
<comment type="caution">
    <text evidence="2">The sequence shown here is derived from an EMBL/GenBank/DDBJ whole genome shotgun (WGS) entry which is preliminary data.</text>
</comment>
<protein>
    <recommendedName>
        <fullName evidence="4">Glycosyltransferase RgtA/B/C/D-like domain-containing protein</fullName>
    </recommendedName>
</protein>
<sequence>MASAPSATPVRARTWSPGRSRQWAWTGADWPSTAVRRWALRLALALPFVLFAYWVLHLGYTSNPRALLEQHAAAVRAGWHDLSAARVAYPPLLTGPLAVLPAGWRPAAQSIVGALAAGTLLSVYLARLVVAQLPITLIVLLCAALLCNTSLWYLGTQDLSGITSLLFLTLALGGFLRFAAFAETEGGFQAGLFLAVAFGCGSIALAYALSLVIGAPLLAVRRFRAEPAAILATALVLGFPIAAAALGWTFTVWRLAGHPFAWLSNSGNGTPFHVRSGSSVALRDAAASVLHAPLYLLVAACILTGAIGTGHRLFVRAMITLGFFVPIIVLFLGDWLGFIYSPMTSFLLLTLLPAATIPARPSRPLCLLLGTAAVLQPIIAIVWPVAGAATVDNWIRAIF</sequence>